<dbReference type="EMBL" id="JALIDZ010000005">
    <property type="protein sequence ID" value="MCT8972693.1"/>
    <property type="molecule type" value="Genomic_DNA"/>
</dbReference>
<feature type="transmembrane region" description="Helical" evidence="1">
    <location>
        <begin position="13"/>
        <end position="33"/>
    </location>
</feature>
<comment type="caution">
    <text evidence="3">The sequence shown here is derived from an EMBL/GenBank/DDBJ whole genome shotgun (WGS) entry which is preliminary data.</text>
</comment>
<keyword evidence="4" id="KW-1185">Reference proteome</keyword>
<reference evidence="3 4" key="1">
    <citation type="submission" date="2022-04" db="EMBL/GenBank/DDBJ databases">
        <authorList>
            <person name="Ye Y.-Q."/>
            <person name="Du Z.-J."/>
        </authorList>
    </citation>
    <scope>NUCLEOTIDE SEQUENCE [LARGE SCALE GENOMIC DNA]</scope>
    <source>
        <strain evidence="3 4">A6E488</strain>
    </source>
</reference>
<keyword evidence="1" id="KW-0472">Membrane</keyword>
<dbReference type="GO" id="GO:0016020">
    <property type="term" value="C:membrane"/>
    <property type="evidence" value="ECO:0007669"/>
    <property type="project" value="InterPro"/>
</dbReference>
<dbReference type="Proteomes" id="UP001320898">
    <property type="component" value="Unassembled WGS sequence"/>
</dbReference>
<protein>
    <submittedName>
        <fullName evidence="3">Prepilin peptidase</fullName>
    </submittedName>
</protein>
<proteinExistence type="predicted"/>
<accession>A0AAW5QYA0</accession>
<dbReference type="AlphaFoldDB" id="A0AAW5QYA0"/>
<evidence type="ECO:0000313" key="4">
    <source>
        <dbReference type="Proteomes" id="UP001320898"/>
    </source>
</evidence>
<evidence type="ECO:0000313" key="3">
    <source>
        <dbReference type="EMBL" id="MCT8972693.1"/>
    </source>
</evidence>
<dbReference type="Gene3D" id="1.20.120.1220">
    <property type="match status" value="1"/>
</dbReference>
<dbReference type="Pfam" id="PF01478">
    <property type="entry name" value="Peptidase_A24"/>
    <property type="match status" value="1"/>
</dbReference>
<feature type="transmembrane region" description="Helical" evidence="1">
    <location>
        <begin position="45"/>
        <end position="62"/>
    </location>
</feature>
<evidence type="ECO:0000256" key="1">
    <source>
        <dbReference type="SAM" id="Phobius"/>
    </source>
</evidence>
<feature type="transmembrane region" description="Helical" evidence="1">
    <location>
        <begin position="98"/>
        <end position="126"/>
    </location>
</feature>
<dbReference type="RefSeq" id="WP_261616269.1">
    <property type="nucleotide sequence ID" value="NZ_JALIDZ010000005.1"/>
</dbReference>
<dbReference type="GO" id="GO:0004190">
    <property type="term" value="F:aspartic-type endopeptidase activity"/>
    <property type="evidence" value="ECO:0007669"/>
    <property type="project" value="InterPro"/>
</dbReference>
<name>A0AAW5QYA0_9HYPH</name>
<feature type="transmembrane region" description="Helical" evidence="1">
    <location>
        <begin position="68"/>
        <end position="86"/>
    </location>
</feature>
<keyword evidence="1" id="KW-0812">Transmembrane</keyword>
<feature type="transmembrane region" description="Helical" evidence="1">
    <location>
        <begin position="152"/>
        <end position="171"/>
    </location>
</feature>
<organism evidence="3 4">
    <name type="scientific">Microbaculum marinisediminis</name>
    <dbReference type="NCBI Taxonomy" id="2931392"/>
    <lineage>
        <taxon>Bacteria</taxon>
        <taxon>Pseudomonadati</taxon>
        <taxon>Pseudomonadota</taxon>
        <taxon>Alphaproteobacteria</taxon>
        <taxon>Hyphomicrobiales</taxon>
        <taxon>Tepidamorphaceae</taxon>
        <taxon>Microbaculum</taxon>
    </lineage>
</organism>
<feature type="domain" description="Prepilin type IV endopeptidase peptidase" evidence="2">
    <location>
        <begin position="24"/>
        <end position="121"/>
    </location>
</feature>
<evidence type="ECO:0000259" key="2">
    <source>
        <dbReference type="Pfam" id="PF01478"/>
    </source>
</evidence>
<keyword evidence="1" id="KW-1133">Transmembrane helix</keyword>
<sequence length="172" mass="18186">MDWERWDWARLDWAAAGELAVLAVAAVLLARIARSDFTTLKIRNRDLVLLLALLPLWLLAGARPALPHLAVGAALFAMTLLFWLAGKLGAGDVKLFGIAGAFAGPGGALLFSATLLAGAILMLAIYRSSWLVLGTGAPWSARLVELVESRKVPYGVAISAALAVTMLAAVIR</sequence>
<dbReference type="InterPro" id="IPR000045">
    <property type="entry name" value="Prepilin_IV_endopep_pep"/>
</dbReference>
<gene>
    <name evidence="3" type="ORF">MUB46_12580</name>
</gene>